<name>A0A411A9C0_BACVE</name>
<gene>
    <name evidence="3" type="ORF">BACVE_002759</name>
</gene>
<evidence type="ECO:0000313" key="3">
    <source>
        <dbReference type="EMBL" id="QOY27721.1"/>
    </source>
</evidence>
<dbReference type="InterPro" id="IPR032693">
    <property type="entry name" value="YtkA-like_dom"/>
</dbReference>
<dbReference type="RefSeq" id="WP_014418701.1">
    <property type="nucleotide sequence ID" value="NZ_AP018402.1"/>
</dbReference>
<proteinExistence type="predicted"/>
<protein>
    <recommendedName>
        <fullName evidence="2">YtkA-like domain-containing protein</fullName>
    </recommendedName>
</protein>
<dbReference type="Pfam" id="PF13115">
    <property type="entry name" value="YtkA"/>
    <property type="match status" value="1"/>
</dbReference>
<feature type="region of interest" description="Disordered" evidence="1">
    <location>
        <begin position="128"/>
        <end position="147"/>
    </location>
</feature>
<feature type="domain" description="YtkA-like" evidence="2">
    <location>
        <begin position="30"/>
        <end position="112"/>
    </location>
</feature>
<accession>A0A411A9C0</accession>
<dbReference type="EMBL" id="CP063687">
    <property type="protein sequence ID" value="QOY27721.1"/>
    <property type="molecule type" value="Genomic_DNA"/>
</dbReference>
<dbReference type="PROSITE" id="PS51257">
    <property type="entry name" value="PROKAR_LIPOPROTEIN"/>
    <property type="match status" value="1"/>
</dbReference>
<feature type="compositionally biased region" description="Basic and acidic residues" evidence="1">
    <location>
        <begin position="137"/>
        <end position="147"/>
    </location>
</feature>
<dbReference type="Proteomes" id="UP000587477">
    <property type="component" value="Chromosome"/>
</dbReference>
<sequence length="147" mass="16112">MKRAVLAGMCGMVFLLSSCGGNSDKTSADEEPKALEVKLTGPETAAPHEKAEYKAEVFYGGKRVTDADEVMFEVWKEGKKGSSKTSKAKEEKGAYHLRTEFDEEGVYTVQSHVTAKQQHNMPTVKVRVGDAEAADDSSGHEEQTHHH</sequence>
<evidence type="ECO:0000256" key="1">
    <source>
        <dbReference type="SAM" id="MobiDB-lite"/>
    </source>
</evidence>
<organism evidence="3 4">
    <name type="scientific">Bacillus velezensis</name>
    <dbReference type="NCBI Taxonomy" id="492670"/>
    <lineage>
        <taxon>Bacteria</taxon>
        <taxon>Bacillati</taxon>
        <taxon>Bacillota</taxon>
        <taxon>Bacilli</taxon>
        <taxon>Bacillales</taxon>
        <taxon>Bacillaceae</taxon>
        <taxon>Bacillus</taxon>
        <taxon>Bacillus amyloliquefaciens group</taxon>
    </lineage>
</organism>
<dbReference type="AlphaFoldDB" id="A0A411A9C0"/>
<evidence type="ECO:0000313" key="4">
    <source>
        <dbReference type="Proteomes" id="UP000587477"/>
    </source>
</evidence>
<reference evidence="4" key="1">
    <citation type="submission" date="2020-10" db="EMBL/GenBank/DDBJ databases">
        <title>Complete genome sequence of Bacillus velezensis NST6.</title>
        <authorList>
            <person name="Choi J."/>
        </authorList>
    </citation>
    <scope>NUCLEOTIDE SEQUENCE [LARGE SCALE GENOMIC DNA]</scope>
    <source>
        <strain evidence="4">NST6</strain>
    </source>
</reference>
<evidence type="ECO:0000259" key="2">
    <source>
        <dbReference type="Pfam" id="PF13115"/>
    </source>
</evidence>